<dbReference type="KEGG" id="mre:K649_13750"/>
<dbReference type="PATRIC" id="fig|504728.9.peg.2827"/>
<organism evidence="1 2">
    <name type="scientific">Meiothermus ruber (strain ATCC 35948 / DSM 1279 / VKM B-1258 / 21)</name>
    <name type="common">Thermus ruber</name>
    <dbReference type="NCBI Taxonomy" id="504728"/>
    <lineage>
        <taxon>Bacteria</taxon>
        <taxon>Thermotogati</taxon>
        <taxon>Deinococcota</taxon>
        <taxon>Deinococci</taxon>
        <taxon>Thermales</taxon>
        <taxon>Thermaceae</taxon>
        <taxon>Meiothermus</taxon>
    </lineage>
</organism>
<evidence type="ECO:0000313" key="2">
    <source>
        <dbReference type="Proteomes" id="UP000013026"/>
    </source>
</evidence>
<dbReference type="eggNOG" id="COG0470">
    <property type="taxonomic scope" value="Bacteria"/>
</dbReference>
<evidence type="ECO:0000313" key="1">
    <source>
        <dbReference type="EMBL" id="AGK06036.1"/>
    </source>
</evidence>
<dbReference type="InterPro" id="IPR027417">
    <property type="entry name" value="P-loop_NTPase"/>
</dbReference>
<accession>M9XC31</accession>
<sequence>MRFSEIGMNILGHQRILELLPKIKAQTFLFTGPEGVGRRLVARWFTAGLNCEVGFPPCGNCASCRLEAHPDYLEIAPEHETKTGRKARLPQIRLEQIAPRESEEPNLLDWITTYPRFKTKVAVVDGAHFLGEAAANALLKVLEEPPSFARIILIAPSRELVLPTLVSRSLEVGFAPVPEALLQQLTTDPEVLAYAQGAPGRVRWALEHPAEFNRLVSRTQGLLEALQAGPAQTLEALKLLSEVEGALPYLGQRLQAHFAVESPAYKAALEALARAQDAHSAYVSEDLVQTWLALKLSQL</sequence>
<dbReference type="STRING" id="504728.K649_13750"/>
<dbReference type="GO" id="GO:0006261">
    <property type="term" value="P:DNA-templated DNA replication"/>
    <property type="evidence" value="ECO:0007669"/>
    <property type="project" value="TreeGrafter"/>
</dbReference>
<name>M9XC31_MEIRD</name>
<reference evidence="1 2" key="1">
    <citation type="submission" date="2013-04" db="EMBL/GenBank/DDBJ databases">
        <authorList>
            <person name="Chin J."/>
            <person name="Alexander D.H."/>
            <person name="Marks P."/>
            <person name="Korlach J."/>
            <person name="Clum A."/>
            <person name="Copeland A."/>
        </authorList>
    </citation>
    <scope>NUCLEOTIDE SEQUENCE [LARGE SCALE GENOMIC DNA]</scope>
    <source>
        <strain evidence="2">ATCC 35948 / DSM 1279 / VKM B-1258 / 21</strain>
    </source>
</reference>
<dbReference type="EMBL" id="CP005385">
    <property type="protein sequence ID" value="AGK06036.1"/>
    <property type="molecule type" value="Genomic_DNA"/>
</dbReference>
<dbReference type="PANTHER" id="PTHR11669">
    <property type="entry name" value="REPLICATION FACTOR C / DNA POLYMERASE III GAMMA-TAU SUBUNIT"/>
    <property type="match status" value="1"/>
</dbReference>
<dbReference type="Gene3D" id="3.40.50.300">
    <property type="entry name" value="P-loop containing nucleotide triphosphate hydrolases"/>
    <property type="match status" value="1"/>
</dbReference>
<dbReference type="AlphaFoldDB" id="M9XC31"/>
<proteinExistence type="predicted"/>
<gene>
    <name evidence="1" type="ORF">K649_13750</name>
</gene>
<dbReference type="InterPro" id="IPR050238">
    <property type="entry name" value="DNA_Rep/Repair_Clamp_Loader"/>
</dbReference>
<dbReference type="PANTHER" id="PTHR11669:SF8">
    <property type="entry name" value="DNA POLYMERASE III SUBUNIT DELTA"/>
    <property type="match status" value="1"/>
</dbReference>
<dbReference type="Pfam" id="PF13177">
    <property type="entry name" value="DNA_pol3_delta2"/>
    <property type="match status" value="1"/>
</dbReference>
<dbReference type="Proteomes" id="UP000013026">
    <property type="component" value="Chromosome"/>
</dbReference>
<protein>
    <submittedName>
        <fullName evidence="1">DNA polymerase III subunits gamma/tau</fullName>
    </submittedName>
</protein>
<dbReference type="SUPFAM" id="SSF52540">
    <property type="entry name" value="P-loop containing nucleoside triphosphate hydrolases"/>
    <property type="match status" value="1"/>
</dbReference>